<name>F4X6D5_ACREC</name>
<gene>
    <name evidence="1" type="ORF">G5I_13953</name>
</gene>
<dbReference type="InParanoid" id="F4X6D5"/>
<sequence>MDAPRNEVRPRPEAAVGPASTLRCESVLQISCCVIYSDKHHIAIPPPAIATSNTTSNTTLPPASVTQIRPACAIPVPFFIKIQRNFRAAVVGV</sequence>
<dbReference type="AlphaFoldDB" id="F4X6D5"/>
<protein>
    <submittedName>
        <fullName evidence="1">Uncharacterized protein</fullName>
    </submittedName>
</protein>
<dbReference type="EMBL" id="GL888812">
    <property type="protein sequence ID" value="EGI57975.1"/>
    <property type="molecule type" value="Genomic_DNA"/>
</dbReference>
<accession>F4X6D5</accession>
<evidence type="ECO:0000313" key="2">
    <source>
        <dbReference type="Proteomes" id="UP000007755"/>
    </source>
</evidence>
<reference evidence="1" key="1">
    <citation type="submission" date="2011-02" db="EMBL/GenBank/DDBJ databases">
        <title>The genome of the leaf-cutting ant Acromyrmex echinatior suggests key adaptations to social evolution and fungus farming.</title>
        <authorList>
            <person name="Nygaard S."/>
            <person name="Zhang G."/>
        </authorList>
    </citation>
    <scope>NUCLEOTIDE SEQUENCE</scope>
</reference>
<proteinExistence type="predicted"/>
<evidence type="ECO:0000313" key="1">
    <source>
        <dbReference type="EMBL" id="EGI57975.1"/>
    </source>
</evidence>
<dbReference type="Proteomes" id="UP000007755">
    <property type="component" value="Unassembled WGS sequence"/>
</dbReference>
<keyword evidence="2" id="KW-1185">Reference proteome</keyword>
<organism evidence="2">
    <name type="scientific">Acromyrmex echinatior</name>
    <name type="common">Panamanian leafcutter ant</name>
    <name type="synonym">Acromyrmex octospinosus echinatior</name>
    <dbReference type="NCBI Taxonomy" id="103372"/>
    <lineage>
        <taxon>Eukaryota</taxon>
        <taxon>Metazoa</taxon>
        <taxon>Ecdysozoa</taxon>
        <taxon>Arthropoda</taxon>
        <taxon>Hexapoda</taxon>
        <taxon>Insecta</taxon>
        <taxon>Pterygota</taxon>
        <taxon>Neoptera</taxon>
        <taxon>Endopterygota</taxon>
        <taxon>Hymenoptera</taxon>
        <taxon>Apocrita</taxon>
        <taxon>Aculeata</taxon>
        <taxon>Formicoidea</taxon>
        <taxon>Formicidae</taxon>
        <taxon>Myrmicinae</taxon>
        <taxon>Acromyrmex</taxon>
    </lineage>
</organism>